<feature type="domain" description="CobN/magnesium chelatase" evidence="2">
    <location>
        <begin position="133"/>
        <end position="1459"/>
    </location>
</feature>
<name>A0A831WNU1_PROAE</name>
<evidence type="ECO:0000313" key="3">
    <source>
        <dbReference type="EMBL" id="HED30983.1"/>
    </source>
</evidence>
<dbReference type="EMBL" id="DSBW01000108">
    <property type="protein sequence ID" value="HED30983.1"/>
    <property type="molecule type" value="Genomic_DNA"/>
</dbReference>
<evidence type="ECO:0000259" key="2">
    <source>
        <dbReference type="Pfam" id="PF02514"/>
    </source>
</evidence>
<dbReference type="InterPro" id="IPR003672">
    <property type="entry name" value="CobN/Mg_chltase"/>
</dbReference>
<evidence type="ECO:0000256" key="1">
    <source>
        <dbReference type="SAM" id="Phobius"/>
    </source>
</evidence>
<comment type="caution">
    <text evidence="3">The sequence shown here is derived from an EMBL/GenBank/DDBJ whole genome shotgun (WGS) entry which is preliminary data.</text>
</comment>
<reference evidence="3" key="1">
    <citation type="journal article" date="2020" name="mSystems">
        <title>Genome- and Community-Level Interaction Insights into Carbon Utilization and Element Cycling Functions of Hydrothermarchaeota in Hydrothermal Sediment.</title>
        <authorList>
            <person name="Zhou Z."/>
            <person name="Liu Y."/>
            <person name="Xu W."/>
            <person name="Pan J."/>
            <person name="Luo Z.H."/>
            <person name="Li M."/>
        </authorList>
    </citation>
    <scope>NUCLEOTIDE SEQUENCE [LARGE SCALE GENOMIC DNA]</scope>
    <source>
        <strain evidence="3">SpSt-1181</strain>
    </source>
</reference>
<keyword evidence="1" id="KW-0812">Transmembrane</keyword>
<keyword evidence="1" id="KW-0472">Membrane</keyword>
<proteinExistence type="predicted"/>
<dbReference type="Proteomes" id="UP000886335">
    <property type="component" value="Unassembled WGS sequence"/>
</dbReference>
<sequence length="1571" mass="177789">MKMNTRPQRLTILVAIVLATLSASAWWAYSAYVSPTKVAIISFPGFMVEKMQRANANSWVHIEQLDLEELDKLQNYPFALIRGHGVRISPEQLDLVREASGKGTKIFVADVNNPEYELTNLSGKELDYVSALVENKGSKNFRSLFNYVRTHIDRKTAFLGPYDDPVEIPRDFLFHLEEDLTFSTVQAYETYYRENGFHKEGRPRVALLAGNVNMQNSNPEHTVKLIEGLEKQGLNVYCISSFGSKRLELLEAIEPDIVLLRPHGRMLMGYQDKAIEWLKRHDIPVLTPQTIYGEYDEWLKDPQGMYGGMMSMSIVMPELDGAVAPYAVIAQRKTSSGNLVFDGIDNRIADFSEMTAKWLHLRKSHNRDKKIAIYYFKGPGKNAFVAAGMEVIPSLYSVLKKLQSEGYNVDGLPKSKEEFEKIMMQKGPVLGPYALGAIDDHLKNGDPQLVEKELYEEWCRQAMPDELYRNVVEKYGEAPGRYMNVEKDGKEYITVTRVQFGNISLLPQPLPGIGDDTQKLVHGAETAPPHPYIASYLWTRYGFQADAIMHFGTHGSLEFTPGKQVALSDYDWADRLIGTTPHFYVYTINNIGEGTIAKRRSYATLLTHLTPPFMKSGLRSDLEKLHVKIDKYNSLPEGPVREEYAVSVRELTEKLNIHRTLGIDPAQHYSSDIIDAIHKHLEEIEEEKINAGLYTLGIPYSADKLNSSARLMSTDPVTFSLAELDLMRGNITPGQHQDALFVSKHYRPRASHIIRQVMQEEQPETLVSTLVTKEELEMADSWLEQNREFDLLALMTSRPDGTGEEEKAVDEQRLPALIVQLCSQKKNRDYIERLQSEKVFEKASQMLDPAKRAKAEKIAGRMKAMAPGMYENISIATQPDMLDLLRLMQDESLRARTFELLKDPELAEKIEAEHVATLKKGAARCDLPETTRWFDLVFSGNIEPRIENLPLDTLKTGLEVLEFIENSGESFAYCENRRYAERFTDKELWTASFNKAKTLMNRNIKQQEELLARYAQAVLNIRETLTNAKQYKTNLATSPLKEHEAILNALRGGYTAPSSGGDPIINPRALPTGRNMYAIDAERTPSDEAGKVGKKLAISLLEQEKQLKGRYPRKVSFTLWSNSFISTEGATIAQILYLLGVEPVRDAMGTVRTLRLIPAEELGRPRIDVVVQTSGQLRDIAASRLDLINRAIALASGADETDSLNFVKRGLVDAEKYLLEQGFSPVDARKFSSKRIFGGVNGNYGTNIMGLVEKGDSWNDEKDIARQYIDNMGAIYESGENWGAFRKGIFEAALQNTETVVQPRSSNTWGPLSLDHVYEFMGGLNLAVRNVTGNDPTAYFNDFRNMNRPKMQELKEAVGVETNSTVFNPKYIEELLKGEASSMETFAETFRNTYGWNVMKPGAIDDHIWNSYHDIYVKDVLNLDVRKRFEKENPYALQEMSSVMLEIARKGYWNASGEQLQELAALHAELVRDHEAGCSGFVCDNAKLREFISSRLDAGLARQYLNAISDAREISIETDKERVVLKKETMEEQQKKQAGETKEESDNLTLWFVATILLLLVVVFVIRKRSR</sequence>
<protein>
    <submittedName>
        <fullName evidence="3">Cobaltochelatase subunit CobN</fullName>
    </submittedName>
</protein>
<feature type="transmembrane region" description="Helical" evidence="1">
    <location>
        <begin position="1548"/>
        <end position="1566"/>
    </location>
</feature>
<dbReference type="PANTHER" id="PTHR44119">
    <property type="entry name" value="MAGNESIUM-CHELATASE SUBUNIT CHLH, CHLOROPLASTIC"/>
    <property type="match status" value="1"/>
</dbReference>
<accession>A0A831WNU1</accession>
<gene>
    <name evidence="3" type="ORF">ENN50_04730</name>
</gene>
<organism evidence="3">
    <name type="scientific">Prosthecochloris aestuarii</name>
    <dbReference type="NCBI Taxonomy" id="1102"/>
    <lineage>
        <taxon>Bacteria</taxon>
        <taxon>Pseudomonadati</taxon>
        <taxon>Chlorobiota</taxon>
        <taxon>Chlorobiia</taxon>
        <taxon>Chlorobiales</taxon>
        <taxon>Chlorobiaceae</taxon>
        <taxon>Prosthecochloris</taxon>
    </lineage>
</organism>
<dbReference type="Pfam" id="PF02514">
    <property type="entry name" value="CobN-Mg_chel"/>
    <property type="match status" value="1"/>
</dbReference>
<dbReference type="PANTHER" id="PTHR44119:SF1">
    <property type="entry name" value="MAGNESIUM-CHELATASE SUBUNIT CHLH, CHLOROPLASTIC"/>
    <property type="match status" value="1"/>
</dbReference>
<keyword evidence="1" id="KW-1133">Transmembrane helix</keyword>